<reference evidence="2 3" key="1">
    <citation type="journal article" date="2019" name="Mol. Biol. Evol.">
        <title>Blast fungal genomes show frequent chromosomal changes, gene gains and losses, and effector gene turnover.</title>
        <authorList>
            <person name="Gomez Luciano L.B."/>
            <person name="Jason Tsai I."/>
            <person name="Chuma I."/>
            <person name="Tosa Y."/>
            <person name="Chen Y.H."/>
            <person name="Li J.Y."/>
            <person name="Li M.Y."/>
            <person name="Jade Lu M.Y."/>
            <person name="Nakayashiki H."/>
            <person name="Li W.H."/>
        </authorList>
    </citation>
    <scope>NUCLEOTIDE SEQUENCE [LARGE SCALE GENOMIC DNA]</scope>
    <source>
        <strain evidence="2">MZ5-1-6</strain>
    </source>
</reference>
<evidence type="ECO:0000256" key="1">
    <source>
        <dbReference type="SAM" id="MobiDB-lite"/>
    </source>
</evidence>
<dbReference type="Proteomes" id="UP000294847">
    <property type="component" value="Chromosome 6"/>
</dbReference>
<protein>
    <submittedName>
        <fullName evidence="2">Uncharacterized protein</fullName>
    </submittedName>
</protein>
<proteinExistence type="predicted"/>
<evidence type="ECO:0000313" key="2">
    <source>
        <dbReference type="EMBL" id="QBZ63853.1"/>
    </source>
</evidence>
<feature type="region of interest" description="Disordered" evidence="1">
    <location>
        <begin position="9"/>
        <end position="36"/>
    </location>
</feature>
<evidence type="ECO:0000313" key="3">
    <source>
        <dbReference type="Proteomes" id="UP000294847"/>
    </source>
</evidence>
<organism evidence="2 3">
    <name type="scientific">Pyricularia oryzae</name>
    <name type="common">Rice blast fungus</name>
    <name type="synonym">Magnaporthe oryzae</name>
    <dbReference type="NCBI Taxonomy" id="318829"/>
    <lineage>
        <taxon>Eukaryota</taxon>
        <taxon>Fungi</taxon>
        <taxon>Dikarya</taxon>
        <taxon>Ascomycota</taxon>
        <taxon>Pezizomycotina</taxon>
        <taxon>Sordariomycetes</taxon>
        <taxon>Sordariomycetidae</taxon>
        <taxon>Magnaporthales</taxon>
        <taxon>Pyriculariaceae</taxon>
        <taxon>Pyricularia</taxon>
    </lineage>
</organism>
<dbReference type="EMBL" id="CP034209">
    <property type="protein sequence ID" value="QBZ63853.1"/>
    <property type="molecule type" value="Genomic_DNA"/>
</dbReference>
<sequence>AWRGDYCFQPTHKAIPPKLKGKKKKGGTPNHSRREEGSRLAGVCFFGLLRLWELGVRAWLGFRLPPPHMNAMLPRRAWTAESPGRCQVSSRPVVIPKPHMKDAARELRYSMRARSARVSY</sequence>
<name>A0A4P7NNG3_PYROR</name>
<feature type="non-terminal residue" evidence="2">
    <location>
        <position position="1"/>
    </location>
</feature>
<dbReference type="AlphaFoldDB" id="A0A4P7NNG3"/>
<gene>
    <name evidence="2" type="ORF">PoMZ_05544</name>
</gene>
<accession>A0A4P7NNG3</accession>